<feature type="binding site" evidence="6">
    <location>
        <begin position="68"/>
        <end position="71"/>
    </location>
    <ligand>
        <name>NADP(+)</name>
        <dbReference type="ChEBI" id="CHEBI:58349"/>
    </ligand>
</feature>
<feature type="binding site" evidence="6">
    <location>
        <position position="34"/>
    </location>
    <ligand>
        <name>NADP(+)</name>
        <dbReference type="ChEBI" id="CHEBI:58349"/>
    </ligand>
</feature>
<feature type="binding site" evidence="6">
    <location>
        <begin position="6"/>
        <end position="11"/>
    </location>
    <ligand>
        <name>NADP(+)</name>
        <dbReference type="ChEBI" id="CHEBI:58349"/>
    </ligand>
</feature>
<reference evidence="9 10" key="1">
    <citation type="submission" date="2016-10" db="EMBL/GenBank/DDBJ databases">
        <authorList>
            <person name="de Groot N.N."/>
        </authorList>
    </citation>
    <scope>NUCLEOTIDE SEQUENCE [LARGE SCALE GENOMIC DNA]</scope>
    <source>
        <strain evidence="9 10">DSM 27078</strain>
    </source>
</reference>
<accession>A0A1H8Z455</accession>
<evidence type="ECO:0000256" key="3">
    <source>
        <dbReference type="ARBA" id="ARBA00023002"/>
    </source>
</evidence>
<organism evidence="9 10">
    <name type="scientific">Flavobacterium urocaniciphilum</name>
    <dbReference type="NCBI Taxonomy" id="1299341"/>
    <lineage>
        <taxon>Bacteria</taxon>
        <taxon>Pseudomonadati</taxon>
        <taxon>Bacteroidota</taxon>
        <taxon>Flavobacteriia</taxon>
        <taxon>Flavobacteriales</taxon>
        <taxon>Flavobacteriaceae</taxon>
        <taxon>Flavobacterium</taxon>
    </lineage>
</organism>
<dbReference type="InterPro" id="IPR036291">
    <property type="entry name" value="NAD(P)-bd_dom_sf"/>
</dbReference>
<dbReference type="Gene3D" id="3.40.50.720">
    <property type="entry name" value="NAD(P)-binding Rossmann-like Domain"/>
    <property type="match status" value="1"/>
</dbReference>
<dbReference type="STRING" id="1299341.SAMN05444005_101475"/>
<sequence length="270" mass="29848">MKIAIIGYGNMGQTYASSFVSSGFIKPEDIFVLTRNISSVSNKYSIPDENFYTEISDSFLSVDIVIIAVKPQDFGDLCFQIKDCITENHLILSVMAGISIQNIQQKLQVKKIIRSMPNIPTQIGQGMTVFTASQDVDRKDLFIIQNLINTTGKSLFIENEEMINAATAISGSGPAYVYYFMNAMVNAAIDLGFSKSEAEFLVQQTFLGSTQLQNRSNLSNLEWIEKVASKGGTTEAALHVFQSFDLNDTINQGIQHANNRAKELGKVIDK</sequence>
<dbReference type="Gene3D" id="1.10.3730.10">
    <property type="entry name" value="ProC C-terminal domain-like"/>
    <property type="match status" value="1"/>
</dbReference>
<dbReference type="UniPathway" id="UPA00098">
    <property type="reaction ID" value="UER00361"/>
</dbReference>
<keyword evidence="4" id="KW-0963">Cytoplasm</keyword>
<dbReference type="SUPFAM" id="SSF48179">
    <property type="entry name" value="6-phosphogluconate dehydrogenase C-terminal domain-like"/>
    <property type="match status" value="1"/>
</dbReference>
<dbReference type="Pfam" id="PF14748">
    <property type="entry name" value="P5CR_dimer"/>
    <property type="match status" value="1"/>
</dbReference>
<evidence type="ECO:0000256" key="4">
    <source>
        <dbReference type="HAMAP-Rule" id="MF_01925"/>
    </source>
</evidence>
<evidence type="ECO:0000256" key="2">
    <source>
        <dbReference type="ARBA" id="ARBA00022857"/>
    </source>
</evidence>
<dbReference type="GO" id="GO:0005737">
    <property type="term" value="C:cytoplasm"/>
    <property type="evidence" value="ECO:0007669"/>
    <property type="project" value="UniProtKB-SubCell"/>
</dbReference>
<dbReference type="RefSeq" id="WP_091464634.1">
    <property type="nucleotide sequence ID" value="NZ_FOEI01000001.1"/>
</dbReference>
<dbReference type="PANTHER" id="PTHR11645:SF0">
    <property type="entry name" value="PYRROLINE-5-CARBOXYLATE REDUCTASE 3"/>
    <property type="match status" value="1"/>
</dbReference>
<keyword evidence="10" id="KW-1185">Reference proteome</keyword>
<comment type="catalytic activity">
    <reaction evidence="4">
        <text>L-proline + NADP(+) = (S)-1-pyrroline-5-carboxylate + NADPH + 2 H(+)</text>
        <dbReference type="Rhea" id="RHEA:14109"/>
        <dbReference type="ChEBI" id="CHEBI:15378"/>
        <dbReference type="ChEBI" id="CHEBI:17388"/>
        <dbReference type="ChEBI" id="CHEBI:57783"/>
        <dbReference type="ChEBI" id="CHEBI:58349"/>
        <dbReference type="ChEBI" id="CHEBI:60039"/>
        <dbReference type="EC" id="1.5.1.2"/>
    </reaction>
</comment>
<dbReference type="PANTHER" id="PTHR11645">
    <property type="entry name" value="PYRROLINE-5-CARBOXYLATE REDUCTASE"/>
    <property type="match status" value="1"/>
</dbReference>
<dbReference type="SUPFAM" id="SSF51735">
    <property type="entry name" value="NAD(P)-binding Rossmann-fold domains"/>
    <property type="match status" value="1"/>
</dbReference>
<evidence type="ECO:0000259" key="8">
    <source>
        <dbReference type="Pfam" id="PF14748"/>
    </source>
</evidence>
<keyword evidence="4" id="KW-0641">Proline biosynthesis</keyword>
<comment type="similarity">
    <text evidence="1 4">Belongs to the pyrroline-5-carboxylate reductase family.</text>
</comment>
<keyword evidence="4" id="KW-0028">Amino-acid biosynthesis</keyword>
<comment type="subcellular location">
    <subcellularLocation>
        <location evidence="4">Cytoplasm</location>
    </subcellularLocation>
</comment>
<dbReference type="OrthoDB" id="9805754at2"/>
<dbReference type="EMBL" id="FOEI01000001">
    <property type="protein sequence ID" value="SEP59122.1"/>
    <property type="molecule type" value="Genomic_DNA"/>
</dbReference>
<proteinExistence type="inferred from homology"/>
<dbReference type="InterPro" id="IPR000304">
    <property type="entry name" value="Pyrroline-COOH_reductase"/>
</dbReference>
<comment type="catalytic activity">
    <reaction evidence="4">
        <text>L-proline + NAD(+) = (S)-1-pyrroline-5-carboxylate + NADH + 2 H(+)</text>
        <dbReference type="Rhea" id="RHEA:14105"/>
        <dbReference type="ChEBI" id="CHEBI:15378"/>
        <dbReference type="ChEBI" id="CHEBI:17388"/>
        <dbReference type="ChEBI" id="CHEBI:57540"/>
        <dbReference type="ChEBI" id="CHEBI:57945"/>
        <dbReference type="ChEBI" id="CHEBI:60039"/>
        <dbReference type="EC" id="1.5.1.2"/>
    </reaction>
</comment>
<name>A0A1H8Z455_9FLAO</name>
<dbReference type="PIRSF" id="PIRSF000193">
    <property type="entry name" value="Pyrrol-5-carb_rd"/>
    <property type="match status" value="1"/>
</dbReference>
<dbReference type="AlphaFoldDB" id="A0A1H8Z455"/>
<feature type="domain" description="Pyrroline-5-carboxylate reductase catalytic N-terminal" evidence="7">
    <location>
        <begin position="2"/>
        <end position="97"/>
    </location>
</feature>
<evidence type="ECO:0000313" key="10">
    <source>
        <dbReference type="Proteomes" id="UP000198648"/>
    </source>
</evidence>
<dbReference type="GO" id="GO:0055129">
    <property type="term" value="P:L-proline biosynthetic process"/>
    <property type="evidence" value="ECO:0007669"/>
    <property type="project" value="UniProtKB-UniRule"/>
</dbReference>
<dbReference type="HAMAP" id="MF_01925">
    <property type="entry name" value="P5C_reductase"/>
    <property type="match status" value="1"/>
</dbReference>
<comment type="function">
    <text evidence="4">Catalyzes the reduction of 1-pyrroline-5-carboxylate (PCA) to L-proline.</text>
</comment>
<gene>
    <name evidence="4" type="primary">proC</name>
    <name evidence="9" type="ORF">SAMN05444005_101475</name>
</gene>
<evidence type="ECO:0000256" key="6">
    <source>
        <dbReference type="PIRSR" id="PIRSR000193-1"/>
    </source>
</evidence>
<dbReference type="Proteomes" id="UP000198648">
    <property type="component" value="Unassembled WGS sequence"/>
</dbReference>
<keyword evidence="2 4" id="KW-0521">NADP</keyword>
<dbReference type="InterPro" id="IPR028939">
    <property type="entry name" value="P5C_Rdtase_cat_N"/>
</dbReference>
<dbReference type="InterPro" id="IPR008927">
    <property type="entry name" value="6-PGluconate_DH-like_C_sf"/>
</dbReference>
<dbReference type="NCBIfam" id="TIGR00112">
    <property type="entry name" value="proC"/>
    <property type="match status" value="1"/>
</dbReference>
<dbReference type="FunFam" id="1.10.3730.10:FF:000001">
    <property type="entry name" value="Pyrroline-5-carboxylate reductase"/>
    <property type="match status" value="1"/>
</dbReference>
<comment type="pathway">
    <text evidence="4">Amino-acid biosynthesis; L-proline biosynthesis; L-proline from L-glutamate 5-semialdehyde: step 1/1.</text>
</comment>
<dbReference type="Pfam" id="PF03807">
    <property type="entry name" value="F420_oxidored"/>
    <property type="match status" value="1"/>
</dbReference>
<evidence type="ECO:0000256" key="1">
    <source>
        <dbReference type="ARBA" id="ARBA00005525"/>
    </source>
</evidence>
<feature type="domain" description="Pyrroline-5-carboxylate reductase dimerisation" evidence="8">
    <location>
        <begin position="160"/>
        <end position="264"/>
    </location>
</feature>
<dbReference type="EC" id="1.5.1.2" evidence="4 5"/>
<protein>
    <recommendedName>
        <fullName evidence="4 5">Pyrroline-5-carboxylate reductase</fullName>
        <shortName evidence="4">P5C reductase</shortName>
        <shortName evidence="4">P5CR</shortName>
        <ecNumber evidence="4 5">1.5.1.2</ecNumber>
    </recommendedName>
    <alternativeName>
        <fullName evidence="4">PCA reductase</fullName>
    </alternativeName>
</protein>
<dbReference type="GO" id="GO:0004735">
    <property type="term" value="F:pyrroline-5-carboxylate reductase activity"/>
    <property type="evidence" value="ECO:0007669"/>
    <property type="project" value="UniProtKB-UniRule"/>
</dbReference>
<evidence type="ECO:0000259" key="7">
    <source>
        <dbReference type="Pfam" id="PF03807"/>
    </source>
</evidence>
<evidence type="ECO:0000313" key="9">
    <source>
        <dbReference type="EMBL" id="SEP59122.1"/>
    </source>
</evidence>
<keyword evidence="3 4" id="KW-0560">Oxidoreductase</keyword>
<evidence type="ECO:0000256" key="5">
    <source>
        <dbReference type="NCBIfam" id="TIGR00112"/>
    </source>
</evidence>
<dbReference type="InterPro" id="IPR029036">
    <property type="entry name" value="P5CR_dimer"/>
</dbReference>